<dbReference type="PANTHER" id="PTHR47545:SF1">
    <property type="entry name" value="MULTIFUNCTIONAL CCA PROTEIN"/>
    <property type="match status" value="1"/>
</dbReference>
<gene>
    <name evidence="11" type="ORF">EVA99_01645</name>
</gene>
<dbReference type="InterPro" id="IPR050124">
    <property type="entry name" value="tRNA_CCA-adding_enzyme"/>
</dbReference>
<dbReference type="PANTHER" id="PTHR47545">
    <property type="entry name" value="MULTIFUNCTIONAL CCA PROTEIN"/>
    <property type="match status" value="1"/>
</dbReference>
<feature type="domain" description="Poly A polymerase head" evidence="10">
    <location>
        <begin position="4"/>
        <end position="120"/>
    </location>
</feature>
<evidence type="ECO:0000256" key="1">
    <source>
        <dbReference type="ARBA" id="ARBA00022679"/>
    </source>
</evidence>
<dbReference type="Gene3D" id="1.10.3090.10">
    <property type="entry name" value="cca-adding enzyme, domain 2"/>
    <property type="match status" value="1"/>
</dbReference>
<dbReference type="CDD" id="cd05398">
    <property type="entry name" value="NT_ClassII-CCAase"/>
    <property type="match status" value="1"/>
</dbReference>
<dbReference type="SUPFAM" id="SSF81301">
    <property type="entry name" value="Nucleotidyltransferase"/>
    <property type="match status" value="1"/>
</dbReference>
<evidence type="ECO:0000256" key="5">
    <source>
        <dbReference type="ARBA" id="ARBA00022741"/>
    </source>
</evidence>
<reference evidence="11 12" key="1">
    <citation type="submission" date="2019-02" db="EMBL/GenBank/DDBJ databases">
        <title>Prokaryotic population dynamics and viral predation in marine succession experiment using metagenomics: the confinement effect.</title>
        <authorList>
            <person name="Haro-Moreno J.M."/>
            <person name="Rodriguez-Valera F."/>
            <person name="Lopez-Perez M."/>
        </authorList>
    </citation>
    <scope>NUCLEOTIDE SEQUENCE [LARGE SCALE GENOMIC DNA]</scope>
    <source>
        <strain evidence="11">MED-G166</strain>
    </source>
</reference>
<organism evidence="11 12">
    <name type="scientific">SAR86 cluster bacterium</name>
    <dbReference type="NCBI Taxonomy" id="2030880"/>
    <lineage>
        <taxon>Bacteria</taxon>
        <taxon>Pseudomonadati</taxon>
        <taxon>Pseudomonadota</taxon>
        <taxon>Gammaproteobacteria</taxon>
        <taxon>SAR86 cluster</taxon>
    </lineage>
</organism>
<dbReference type="GO" id="GO:0016779">
    <property type="term" value="F:nucleotidyltransferase activity"/>
    <property type="evidence" value="ECO:0007669"/>
    <property type="project" value="UniProtKB-KW"/>
</dbReference>
<keyword evidence="3" id="KW-0548">Nucleotidyltransferase</keyword>
<evidence type="ECO:0000256" key="6">
    <source>
        <dbReference type="ARBA" id="ARBA00022840"/>
    </source>
</evidence>
<dbReference type="GO" id="GO:0046872">
    <property type="term" value="F:metal ion binding"/>
    <property type="evidence" value="ECO:0007669"/>
    <property type="project" value="UniProtKB-KW"/>
</dbReference>
<dbReference type="InterPro" id="IPR043519">
    <property type="entry name" value="NT_sf"/>
</dbReference>
<evidence type="ECO:0000256" key="9">
    <source>
        <dbReference type="RuleBase" id="RU003953"/>
    </source>
</evidence>
<comment type="caution">
    <text evidence="11">The sequence shown here is derived from an EMBL/GenBank/DDBJ whole genome shotgun (WGS) entry which is preliminary data.</text>
</comment>
<keyword evidence="7" id="KW-0460">Magnesium</keyword>
<evidence type="ECO:0000256" key="7">
    <source>
        <dbReference type="ARBA" id="ARBA00022842"/>
    </source>
</evidence>
<sequence>MKIYKVGGAIRDELLGLKSKDTDWLVVGSSIREMLDLGYKQVGKNFPVFLHPTTNEEYALARKEIKSGHGHKEFKFIFTPDVTIEEDLSRRDLTINAMAKDDNDQIIDPYNGQTDLQNKVFKHVSDAFYEDPLRALRIARFKSQLPEFEIHHSTKDVLHAISKTGELHHLSSERVFGEVAKSLNGKFEEFLTVIKDYGLSEPWFSEIEKIPKFKSDVPEIKWSEMAEANNFKFARYLKIPKSFSKQLEMWQHFSGYKLNEHIDYKINFFSGFSNNNLESAKFTLEFFPLIQKECVAIIEEYVNFNFGEICSTQNNDIEAVKIEELKQIIRKHEE</sequence>
<name>A0A520MT45_9GAMM</name>
<evidence type="ECO:0000313" key="12">
    <source>
        <dbReference type="Proteomes" id="UP000320146"/>
    </source>
</evidence>
<dbReference type="Gene3D" id="3.30.460.10">
    <property type="entry name" value="Beta Polymerase, domain 2"/>
    <property type="match status" value="1"/>
</dbReference>
<keyword evidence="6" id="KW-0067">ATP-binding</keyword>
<dbReference type="SUPFAM" id="SSF81891">
    <property type="entry name" value="Poly A polymerase C-terminal region-like"/>
    <property type="match status" value="1"/>
</dbReference>
<evidence type="ECO:0000256" key="2">
    <source>
        <dbReference type="ARBA" id="ARBA00022694"/>
    </source>
</evidence>
<dbReference type="GO" id="GO:0003723">
    <property type="term" value="F:RNA binding"/>
    <property type="evidence" value="ECO:0007669"/>
    <property type="project" value="UniProtKB-KW"/>
</dbReference>
<evidence type="ECO:0000259" key="10">
    <source>
        <dbReference type="Pfam" id="PF01743"/>
    </source>
</evidence>
<evidence type="ECO:0000256" key="3">
    <source>
        <dbReference type="ARBA" id="ARBA00022695"/>
    </source>
</evidence>
<dbReference type="Pfam" id="PF01743">
    <property type="entry name" value="PolyA_pol"/>
    <property type="match status" value="1"/>
</dbReference>
<keyword evidence="1 9" id="KW-0808">Transferase</keyword>
<evidence type="ECO:0000313" key="11">
    <source>
        <dbReference type="EMBL" id="RZO24388.1"/>
    </source>
</evidence>
<proteinExistence type="inferred from homology"/>
<keyword evidence="8 9" id="KW-0694">RNA-binding</keyword>
<accession>A0A520MT45</accession>
<dbReference type="InterPro" id="IPR002646">
    <property type="entry name" value="PolA_pol_head_dom"/>
</dbReference>
<dbReference type="GO" id="GO:0008033">
    <property type="term" value="P:tRNA processing"/>
    <property type="evidence" value="ECO:0007669"/>
    <property type="project" value="UniProtKB-KW"/>
</dbReference>
<comment type="similarity">
    <text evidence="9">Belongs to the tRNA nucleotidyltransferase/poly(A) polymerase family.</text>
</comment>
<evidence type="ECO:0000256" key="8">
    <source>
        <dbReference type="ARBA" id="ARBA00022884"/>
    </source>
</evidence>
<protein>
    <submittedName>
        <fullName evidence="11">tRNA nucleotidyl transferase</fullName>
    </submittedName>
</protein>
<dbReference type="GO" id="GO:0005524">
    <property type="term" value="F:ATP binding"/>
    <property type="evidence" value="ECO:0007669"/>
    <property type="project" value="UniProtKB-KW"/>
</dbReference>
<dbReference type="AlphaFoldDB" id="A0A520MT45"/>
<dbReference type="EMBL" id="SHBL01000008">
    <property type="protein sequence ID" value="RZO24388.1"/>
    <property type="molecule type" value="Genomic_DNA"/>
</dbReference>
<keyword evidence="5" id="KW-0547">Nucleotide-binding</keyword>
<keyword evidence="2" id="KW-0819">tRNA processing</keyword>
<evidence type="ECO:0000256" key="4">
    <source>
        <dbReference type="ARBA" id="ARBA00022723"/>
    </source>
</evidence>
<dbReference type="Proteomes" id="UP000320146">
    <property type="component" value="Unassembled WGS sequence"/>
</dbReference>
<keyword evidence="4" id="KW-0479">Metal-binding</keyword>